<dbReference type="InterPro" id="IPR001173">
    <property type="entry name" value="Glyco_trans_2-like"/>
</dbReference>
<dbReference type="NCBIfam" id="NF010496">
    <property type="entry name" value="PRK13915.1"/>
    <property type="match status" value="1"/>
</dbReference>
<dbReference type="InterPro" id="IPR029044">
    <property type="entry name" value="Nucleotide-diphossugar_trans"/>
</dbReference>
<dbReference type="EC" id="2.4.1.266" evidence="7"/>
<reference evidence="12" key="1">
    <citation type="submission" date="2020-02" db="EMBL/GenBank/DDBJ databases">
        <authorList>
            <person name="Meier V. D."/>
        </authorList>
    </citation>
    <scope>NUCLEOTIDE SEQUENCE</scope>
    <source>
        <strain evidence="12">AVDCRST_MAG67</strain>
    </source>
</reference>
<keyword evidence="4 12" id="KW-0328">Glycosyltransferase</keyword>
<evidence type="ECO:0000256" key="10">
    <source>
        <dbReference type="ARBA" id="ARBA00048997"/>
    </source>
</evidence>
<dbReference type="Pfam" id="PF00535">
    <property type="entry name" value="Glycos_transf_2"/>
    <property type="match status" value="1"/>
</dbReference>
<evidence type="ECO:0000256" key="4">
    <source>
        <dbReference type="ARBA" id="ARBA00022676"/>
    </source>
</evidence>
<evidence type="ECO:0000256" key="7">
    <source>
        <dbReference type="ARBA" id="ARBA00039022"/>
    </source>
</evidence>
<keyword evidence="6" id="KW-0460">Magnesium</keyword>
<dbReference type="EMBL" id="CADCVQ010000073">
    <property type="protein sequence ID" value="CAA9497834.1"/>
    <property type="molecule type" value="Genomic_DNA"/>
</dbReference>
<evidence type="ECO:0000256" key="8">
    <source>
        <dbReference type="ARBA" id="ARBA00040894"/>
    </source>
</evidence>
<gene>
    <name evidence="12" type="ORF">AVDCRST_MAG67-1823</name>
</gene>
<comment type="cofactor">
    <cofactor evidence="1">
        <name>Mn(2+)</name>
        <dbReference type="ChEBI" id="CHEBI:29035"/>
    </cofactor>
</comment>
<dbReference type="PANTHER" id="PTHR48090">
    <property type="entry name" value="UNDECAPRENYL-PHOSPHATE 4-DEOXY-4-FORMAMIDO-L-ARABINOSE TRANSFERASE-RELATED"/>
    <property type="match status" value="1"/>
</dbReference>
<dbReference type="GO" id="GO:0016757">
    <property type="term" value="F:glycosyltransferase activity"/>
    <property type="evidence" value="ECO:0007669"/>
    <property type="project" value="UniProtKB-KW"/>
</dbReference>
<evidence type="ECO:0000259" key="11">
    <source>
        <dbReference type="Pfam" id="PF00535"/>
    </source>
</evidence>
<comment type="similarity">
    <text evidence="3">Belongs to the glycosyltransferase 2 family.</text>
</comment>
<proteinExistence type="inferred from homology"/>
<evidence type="ECO:0000256" key="2">
    <source>
        <dbReference type="ARBA" id="ARBA00001946"/>
    </source>
</evidence>
<dbReference type="InterPro" id="IPR050256">
    <property type="entry name" value="Glycosyltransferase_2"/>
</dbReference>
<evidence type="ECO:0000313" key="12">
    <source>
        <dbReference type="EMBL" id="CAA9497834.1"/>
    </source>
</evidence>
<dbReference type="Gene3D" id="3.90.550.10">
    <property type="entry name" value="Spore Coat Polysaccharide Biosynthesis Protein SpsA, Chain A"/>
    <property type="match status" value="1"/>
</dbReference>
<keyword evidence="5 12" id="KW-0808">Transferase</keyword>
<evidence type="ECO:0000256" key="9">
    <source>
        <dbReference type="ARBA" id="ARBA00048689"/>
    </source>
</evidence>
<evidence type="ECO:0000256" key="3">
    <source>
        <dbReference type="ARBA" id="ARBA00006739"/>
    </source>
</evidence>
<evidence type="ECO:0000256" key="5">
    <source>
        <dbReference type="ARBA" id="ARBA00022679"/>
    </source>
</evidence>
<comment type="catalytic activity">
    <reaction evidence="9">
        <text>(2R)-3-phosphoglycerate + UDP-alpha-D-glucose = (2R)-2-O-(alpha-D-glucopyranosyl)-3-phospho-glycerate + UDP + H(+)</text>
        <dbReference type="Rhea" id="RHEA:31319"/>
        <dbReference type="ChEBI" id="CHEBI:15378"/>
        <dbReference type="ChEBI" id="CHEBI:58223"/>
        <dbReference type="ChEBI" id="CHEBI:58272"/>
        <dbReference type="ChEBI" id="CHEBI:58885"/>
        <dbReference type="ChEBI" id="CHEBI:62600"/>
        <dbReference type="EC" id="2.4.1.266"/>
    </reaction>
    <physiologicalReaction direction="left-to-right" evidence="9">
        <dbReference type="Rhea" id="RHEA:31320"/>
    </physiologicalReaction>
</comment>
<dbReference type="PANTHER" id="PTHR48090:SF10">
    <property type="entry name" value="GLUCOSYL-3-PHOSPHOGLYCERATE SYNTHASE"/>
    <property type="match status" value="1"/>
</dbReference>
<evidence type="ECO:0000256" key="1">
    <source>
        <dbReference type="ARBA" id="ARBA00001936"/>
    </source>
</evidence>
<name>A0A6J4SFE3_9ACTN</name>
<evidence type="ECO:0000256" key="6">
    <source>
        <dbReference type="ARBA" id="ARBA00022842"/>
    </source>
</evidence>
<protein>
    <recommendedName>
        <fullName evidence="8">Glucosyl-3-phosphoglycerate synthase</fullName>
        <ecNumber evidence="7">2.4.1.266</ecNumber>
    </recommendedName>
</protein>
<accession>A0A6J4SFE3</accession>
<comment type="cofactor">
    <cofactor evidence="2">
        <name>Mg(2+)</name>
        <dbReference type="ChEBI" id="CHEBI:18420"/>
    </cofactor>
</comment>
<sequence length="295" mass="31563">MRSFHHAEFPAERLRDAREETISVCVPAREEAATIAAVVAPLVALRDAGVVEQVVVLDDDSLDGTGSIAARVGADVVRPADLLSQFGPVLGKGDAMWRALSVLLGDLVCFVDADSEDFGAHFALGLLGPLVCVPGVQFVKGFYRRPFKNGGEDVAPTGGGRVTELTARPLLAAFYPELAPIRQPLAGEFAARRELLEQMAFCTGYAVEMGLLLDVWAHAGSDALAQVDLDSRQNRHQRLEELTPMASAVLGAVTSRLRREGRLAGEVDGEPALERPPLAQLRPPLAQLRALRAGC</sequence>
<dbReference type="AlphaFoldDB" id="A0A6J4SFE3"/>
<feature type="domain" description="Glycosyltransferase 2-like" evidence="11">
    <location>
        <begin position="23"/>
        <end position="116"/>
    </location>
</feature>
<organism evidence="12">
    <name type="scientific">uncultured Solirubrobacteraceae bacterium</name>
    <dbReference type="NCBI Taxonomy" id="1162706"/>
    <lineage>
        <taxon>Bacteria</taxon>
        <taxon>Bacillati</taxon>
        <taxon>Actinomycetota</taxon>
        <taxon>Thermoleophilia</taxon>
        <taxon>Solirubrobacterales</taxon>
        <taxon>Solirubrobacteraceae</taxon>
        <taxon>environmental samples</taxon>
    </lineage>
</organism>
<comment type="catalytic activity">
    <reaction evidence="10">
        <text>an NDP-alpha-D-glucose + (2R)-3-phosphoglycerate = (2R)-2-O-(alpha-D-glucopyranosyl)-3-phospho-glycerate + a ribonucleoside 5'-diphosphate + H(+)</text>
        <dbReference type="Rhea" id="RHEA:47244"/>
        <dbReference type="ChEBI" id="CHEBI:15378"/>
        <dbReference type="ChEBI" id="CHEBI:57930"/>
        <dbReference type="ChEBI" id="CHEBI:58272"/>
        <dbReference type="ChEBI" id="CHEBI:62600"/>
        <dbReference type="ChEBI" id="CHEBI:76533"/>
        <dbReference type="EC" id="2.4.1.266"/>
    </reaction>
    <physiologicalReaction direction="left-to-right" evidence="10">
        <dbReference type="Rhea" id="RHEA:47245"/>
    </physiologicalReaction>
</comment>
<dbReference type="SUPFAM" id="SSF53448">
    <property type="entry name" value="Nucleotide-diphospho-sugar transferases"/>
    <property type="match status" value="1"/>
</dbReference>